<feature type="region of interest" description="Disordered" evidence="1">
    <location>
        <begin position="1"/>
        <end position="37"/>
    </location>
</feature>
<gene>
    <name evidence="2" type="ORF">FN846DRAFT_912438</name>
</gene>
<dbReference type="InParanoid" id="A0A5J5EHY1"/>
<dbReference type="OrthoDB" id="2537141at2759"/>
<feature type="compositionally biased region" description="Polar residues" evidence="1">
    <location>
        <begin position="179"/>
        <end position="189"/>
    </location>
</feature>
<dbReference type="Proteomes" id="UP000326924">
    <property type="component" value="Unassembled WGS sequence"/>
</dbReference>
<name>A0A5J5EHY1_9PEZI</name>
<organism evidence="2 3">
    <name type="scientific">Sphaerosporella brunnea</name>
    <dbReference type="NCBI Taxonomy" id="1250544"/>
    <lineage>
        <taxon>Eukaryota</taxon>
        <taxon>Fungi</taxon>
        <taxon>Dikarya</taxon>
        <taxon>Ascomycota</taxon>
        <taxon>Pezizomycotina</taxon>
        <taxon>Pezizomycetes</taxon>
        <taxon>Pezizales</taxon>
        <taxon>Pyronemataceae</taxon>
        <taxon>Sphaerosporella</taxon>
    </lineage>
</organism>
<feature type="compositionally biased region" description="Basic and acidic residues" evidence="1">
    <location>
        <begin position="99"/>
        <end position="111"/>
    </location>
</feature>
<comment type="caution">
    <text evidence="2">The sequence shown here is derived from an EMBL/GenBank/DDBJ whole genome shotgun (WGS) entry which is preliminary data.</text>
</comment>
<feature type="compositionally biased region" description="Low complexity" evidence="1">
    <location>
        <begin position="127"/>
        <end position="136"/>
    </location>
</feature>
<protein>
    <submittedName>
        <fullName evidence="2">Uncharacterized protein</fullName>
    </submittedName>
</protein>
<keyword evidence="3" id="KW-1185">Reference proteome</keyword>
<evidence type="ECO:0000313" key="2">
    <source>
        <dbReference type="EMBL" id="KAA8894821.1"/>
    </source>
</evidence>
<evidence type="ECO:0000256" key="1">
    <source>
        <dbReference type="SAM" id="MobiDB-lite"/>
    </source>
</evidence>
<evidence type="ECO:0000313" key="3">
    <source>
        <dbReference type="Proteomes" id="UP000326924"/>
    </source>
</evidence>
<sequence>MLKATKKRQRNKSSKKVQPANEAPKKKRKGNGEVVARGKSDTLIKGFSAETIAKQRITLQPSHKLGIFKNGRASSPVRRRGLPDLTFSEVDFLSKRSHRSPEARDSNEARSSHGAIKYKSPRKNSFVPPVTTTVSRTTDRPNSAIRSSQGSLNFDPDDHSEYSLHGMQTRHPVDDDSSENPTIVTTSASGIRLQEKSQHPNEKSDASSGLGPHEDLGPTLSPQGARKRARRPTPTALDELLRICDELPAAENAPGKKPINVVLSDQYLHWGVQSSGAIPQYIDHNENNHLPGHHAPAEFVGNASGIHAEAYRAPPLGYSEYDHNFFSRGYRDLDEPPARRTATDETWCNRDADVEGDFMYDHSDSIHHPDVNSFQDSDYQYNQEIAPEYCSLDDVRRWPNTNHDCYPYNAAASLQDFTGTTYISGVYAGHPGAFTRPKLFLREDS</sequence>
<proteinExistence type="predicted"/>
<reference evidence="2 3" key="1">
    <citation type="submission" date="2019-09" db="EMBL/GenBank/DDBJ databases">
        <title>Draft genome of the ectomycorrhizal ascomycete Sphaerosporella brunnea.</title>
        <authorList>
            <consortium name="DOE Joint Genome Institute"/>
            <person name="Benucci G.M."/>
            <person name="Marozzi G."/>
            <person name="Antonielli L."/>
            <person name="Sanchez S."/>
            <person name="Marco P."/>
            <person name="Wang X."/>
            <person name="Falini L.B."/>
            <person name="Barry K."/>
            <person name="Haridas S."/>
            <person name="Lipzen A."/>
            <person name="Labutti K."/>
            <person name="Grigoriev I.V."/>
            <person name="Murat C."/>
            <person name="Martin F."/>
            <person name="Albertini E."/>
            <person name="Donnini D."/>
            <person name="Bonito G."/>
        </authorList>
    </citation>
    <scope>NUCLEOTIDE SEQUENCE [LARGE SCALE GENOMIC DNA]</scope>
    <source>
        <strain evidence="2 3">Sb_GMNB300</strain>
    </source>
</reference>
<dbReference type="EMBL" id="VXIS01000307">
    <property type="protein sequence ID" value="KAA8894821.1"/>
    <property type="molecule type" value="Genomic_DNA"/>
</dbReference>
<accession>A0A5J5EHY1</accession>
<feature type="compositionally biased region" description="Basic and acidic residues" evidence="1">
    <location>
        <begin position="193"/>
        <end position="205"/>
    </location>
</feature>
<dbReference type="AlphaFoldDB" id="A0A5J5EHY1"/>
<feature type="compositionally biased region" description="Basic residues" evidence="1">
    <location>
        <begin position="1"/>
        <end position="15"/>
    </location>
</feature>
<feature type="region of interest" description="Disordered" evidence="1">
    <location>
        <begin position="93"/>
        <end position="233"/>
    </location>
</feature>